<proteinExistence type="predicted"/>
<dbReference type="GO" id="GO:0005739">
    <property type="term" value="C:mitochondrion"/>
    <property type="evidence" value="ECO:0007669"/>
    <property type="project" value="UniProtKB-SubCell"/>
</dbReference>
<gene>
    <name evidence="7" type="ORF">R1sor_002376</name>
</gene>
<keyword evidence="6" id="KW-0472">Membrane</keyword>
<organism evidence="7 8">
    <name type="scientific">Riccia sorocarpa</name>
    <dbReference type="NCBI Taxonomy" id="122646"/>
    <lineage>
        <taxon>Eukaryota</taxon>
        <taxon>Viridiplantae</taxon>
        <taxon>Streptophyta</taxon>
        <taxon>Embryophyta</taxon>
        <taxon>Marchantiophyta</taxon>
        <taxon>Marchantiopsida</taxon>
        <taxon>Marchantiidae</taxon>
        <taxon>Marchantiales</taxon>
        <taxon>Ricciaceae</taxon>
        <taxon>Riccia</taxon>
    </lineage>
</organism>
<dbReference type="Proteomes" id="UP001633002">
    <property type="component" value="Unassembled WGS sequence"/>
</dbReference>
<dbReference type="AlphaFoldDB" id="A0ABD3H2L9"/>
<evidence type="ECO:0000313" key="8">
    <source>
        <dbReference type="Proteomes" id="UP001633002"/>
    </source>
</evidence>
<dbReference type="PANTHER" id="PTHR48182">
    <property type="entry name" value="PROTEIN SERAC1"/>
    <property type="match status" value="1"/>
</dbReference>
<evidence type="ECO:0008006" key="9">
    <source>
        <dbReference type="Google" id="ProtNLM"/>
    </source>
</evidence>
<dbReference type="InterPro" id="IPR052374">
    <property type="entry name" value="SERAC1"/>
</dbReference>
<protein>
    <recommendedName>
        <fullName evidence="9">AB hydrolase-1 domain-containing protein</fullName>
    </recommendedName>
</protein>
<evidence type="ECO:0000256" key="6">
    <source>
        <dbReference type="ARBA" id="ARBA00023136"/>
    </source>
</evidence>
<keyword evidence="4" id="KW-0256">Endoplasmic reticulum</keyword>
<comment type="caution">
    <text evidence="7">The sequence shown here is derived from an EMBL/GenBank/DDBJ whole genome shotgun (WGS) entry which is preliminary data.</text>
</comment>
<sequence length="204" mass="23384">MASSAQRPDSKKLNNSLYSWYEPNDPALEIVFFHGQVRAVCSDTHRIAWTTSCGECWPAEWLQDEQGFPRGRILSVEYDSSLNRSKSAGVYSMEVLSEALATDLILLGDVGQTGRPVVLVGHELGGIVIKALCVYTETNKSLDKRRVSAVSERSFLVRITRFLKRDRPRLLKICFMTFKSLFRWSYSKYIWQNLYLGISDIFIW</sequence>
<evidence type="ECO:0000256" key="5">
    <source>
        <dbReference type="ARBA" id="ARBA00023128"/>
    </source>
</evidence>
<dbReference type="EMBL" id="JBJQOH010000006">
    <property type="protein sequence ID" value="KAL3684354.1"/>
    <property type="molecule type" value="Genomic_DNA"/>
</dbReference>
<keyword evidence="8" id="KW-1185">Reference proteome</keyword>
<comment type="subcellular location">
    <subcellularLocation>
        <location evidence="2">Endoplasmic reticulum</location>
    </subcellularLocation>
    <subcellularLocation>
        <location evidence="3">Membrane</location>
    </subcellularLocation>
    <subcellularLocation>
        <location evidence="1">Mitochondrion</location>
    </subcellularLocation>
</comment>
<dbReference type="GO" id="GO:0005783">
    <property type="term" value="C:endoplasmic reticulum"/>
    <property type="evidence" value="ECO:0007669"/>
    <property type="project" value="UniProtKB-SubCell"/>
</dbReference>
<dbReference type="GO" id="GO:0016020">
    <property type="term" value="C:membrane"/>
    <property type="evidence" value="ECO:0007669"/>
    <property type="project" value="UniProtKB-SubCell"/>
</dbReference>
<evidence type="ECO:0000256" key="3">
    <source>
        <dbReference type="ARBA" id="ARBA00004370"/>
    </source>
</evidence>
<dbReference type="PANTHER" id="PTHR48182:SF2">
    <property type="entry name" value="PROTEIN SERAC1"/>
    <property type="match status" value="1"/>
</dbReference>
<accession>A0ABD3H2L9</accession>
<reference evidence="7 8" key="1">
    <citation type="submission" date="2024-09" db="EMBL/GenBank/DDBJ databases">
        <title>Chromosome-scale assembly of Riccia sorocarpa.</title>
        <authorList>
            <person name="Paukszto L."/>
        </authorList>
    </citation>
    <scope>NUCLEOTIDE SEQUENCE [LARGE SCALE GENOMIC DNA]</scope>
    <source>
        <strain evidence="7">LP-2024</strain>
        <tissue evidence="7">Aerial parts of the thallus</tissue>
    </source>
</reference>
<evidence type="ECO:0000256" key="2">
    <source>
        <dbReference type="ARBA" id="ARBA00004240"/>
    </source>
</evidence>
<keyword evidence="5" id="KW-0496">Mitochondrion</keyword>
<evidence type="ECO:0000256" key="1">
    <source>
        <dbReference type="ARBA" id="ARBA00004173"/>
    </source>
</evidence>
<evidence type="ECO:0000256" key="4">
    <source>
        <dbReference type="ARBA" id="ARBA00022824"/>
    </source>
</evidence>
<name>A0ABD3H2L9_9MARC</name>
<evidence type="ECO:0000313" key="7">
    <source>
        <dbReference type="EMBL" id="KAL3684354.1"/>
    </source>
</evidence>